<evidence type="ECO:0000256" key="1">
    <source>
        <dbReference type="ARBA" id="ARBA00022722"/>
    </source>
</evidence>
<dbReference type="EC" id="2.7.7.7" evidence="7"/>
<proteinExistence type="predicted"/>
<dbReference type="Gene3D" id="3.30.420.10">
    <property type="entry name" value="Ribonuclease H-like superfamily/Ribonuclease H"/>
    <property type="match status" value="1"/>
</dbReference>
<dbReference type="GO" id="GO:0003677">
    <property type="term" value="F:DNA binding"/>
    <property type="evidence" value="ECO:0007669"/>
    <property type="project" value="InterPro"/>
</dbReference>
<evidence type="ECO:0000259" key="6">
    <source>
        <dbReference type="SMART" id="SM00479"/>
    </source>
</evidence>
<dbReference type="RefSeq" id="WP_183729725.1">
    <property type="nucleotide sequence ID" value="NZ_JACHID010000003.1"/>
</dbReference>
<dbReference type="InterPro" id="IPR006054">
    <property type="entry name" value="DnaQ"/>
</dbReference>
<keyword evidence="7" id="KW-0548">Nucleotidyltransferase</keyword>
<organism evidence="7 8">
    <name type="scientific">Desulfurispira natronophila</name>
    <dbReference type="NCBI Taxonomy" id="682562"/>
    <lineage>
        <taxon>Bacteria</taxon>
        <taxon>Pseudomonadati</taxon>
        <taxon>Chrysiogenota</taxon>
        <taxon>Chrysiogenia</taxon>
        <taxon>Chrysiogenales</taxon>
        <taxon>Chrysiogenaceae</taxon>
        <taxon>Desulfurispira</taxon>
    </lineage>
</organism>
<evidence type="ECO:0000256" key="4">
    <source>
        <dbReference type="ARBA" id="ARBA00025483"/>
    </source>
</evidence>
<evidence type="ECO:0000313" key="7">
    <source>
        <dbReference type="EMBL" id="MBB5021290.1"/>
    </source>
</evidence>
<keyword evidence="1" id="KW-0540">Nuclease</keyword>
<dbReference type="GO" id="GO:0008408">
    <property type="term" value="F:3'-5' exonuclease activity"/>
    <property type="evidence" value="ECO:0007669"/>
    <property type="project" value="TreeGrafter"/>
</dbReference>
<reference evidence="7 8" key="1">
    <citation type="submission" date="2020-08" db="EMBL/GenBank/DDBJ databases">
        <title>Genomic Encyclopedia of Type Strains, Phase IV (KMG-IV): sequencing the most valuable type-strain genomes for metagenomic binning, comparative biology and taxonomic classification.</title>
        <authorList>
            <person name="Goeker M."/>
        </authorList>
    </citation>
    <scope>NUCLEOTIDE SEQUENCE [LARGE SCALE GENOMIC DNA]</scope>
    <source>
        <strain evidence="7 8">DSM 22071</strain>
    </source>
</reference>
<evidence type="ECO:0000313" key="8">
    <source>
        <dbReference type="Proteomes" id="UP000528322"/>
    </source>
</evidence>
<keyword evidence="8" id="KW-1185">Reference proteome</keyword>
<dbReference type="GO" id="GO:0006260">
    <property type="term" value="P:DNA replication"/>
    <property type="evidence" value="ECO:0007669"/>
    <property type="project" value="InterPro"/>
</dbReference>
<name>A0A7W7Y390_9BACT</name>
<accession>A0A7W7Y390</accession>
<dbReference type="Proteomes" id="UP000528322">
    <property type="component" value="Unassembled WGS sequence"/>
</dbReference>
<dbReference type="InterPro" id="IPR012337">
    <property type="entry name" value="RNaseH-like_sf"/>
</dbReference>
<comment type="subunit">
    <text evidence="5">DNA polymerase III contains a core (composed of alpha, epsilon and theta chains) that associates with a tau subunit. This core dimerizes to form the POLIII' complex. PolIII' associates with the gamma complex (composed of gamma, delta, delta', psi and chi chains) and with the beta chain to form the complete DNA polymerase III complex.</text>
</comment>
<dbReference type="PANTHER" id="PTHR30231">
    <property type="entry name" value="DNA POLYMERASE III SUBUNIT EPSILON"/>
    <property type="match status" value="1"/>
</dbReference>
<dbReference type="InterPro" id="IPR013520">
    <property type="entry name" value="Ribonucl_H"/>
</dbReference>
<keyword evidence="7" id="KW-0808">Transferase</keyword>
<evidence type="ECO:0000256" key="5">
    <source>
        <dbReference type="ARBA" id="ARBA00026073"/>
    </source>
</evidence>
<comment type="function">
    <text evidence="4">DNA polymerase III is a complex, multichain enzyme responsible for most of the replicative synthesis in bacteria. The epsilon subunit contain the editing function and is a proofreading 3'-5' exonuclease.</text>
</comment>
<dbReference type="SUPFAM" id="SSF53098">
    <property type="entry name" value="Ribonuclease H-like"/>
    <property type="match status" value="1"/>
</dbReference>
<keyword evidence="2" id="KW-0378">Hydrolase</keyword>
<comment type="caution">
    <text evidence="7">The sequence shown here is derived from an EMBL/GenBank/DDBJ whole genome shotgun (WGS) entry which is preliminary data.</text>
</comment>
<evidence type="ECO:0000256" key="3">
    <source>
        <dbReference type="ARBA" id="ARBA00022839"/>
    </source>
</evidence>
<dbReference type="PANTHER" id="PTHR30231:SF4">
    <property type="entry name" value="PROTEIN NEN2"/>
    <property type="match status" value="1"/>
</dbReference>
<evidence type="ECO:0000256" key="2">
    <source>
        <dbReference type="ARBA" id="ARBA00022801"/>
    </source>
</evidence>
<feature type="domain" description="Exonuclease" evidence="6">
    <location>
        <begin position="3"/>
        <end position="172"/>
    </location>
</feature>
<dbReference type="EMBL" id="JACHID010000003">
    <property type="protein sequence ID" value="MBB5021290.1"/>
    <property type="molecule type" value="Genomic_DNA"/>
</dbReference>
<dbReference type="InterPro" id="IPR036397">
    <property type="entry name" value="RNaseH_sf"/>
</dbReference>
<dbReference type="FunFam" id="3.30.420.10:FF:000045">
    <property type="entry name" value="3'-5' exonuclease DinG"/>
    <property type="match status" value="1"/>
</dbReference>
<keyword evidence="3" id="KW-0269">Exonuclease</keyword>
<protein>
    <submittedName>
        <fullName evidence="7">DNA polymerase-3 subunit epsilon</fullName>
        <ecNumber evidence="7">2.7.7.7</ecNumber>
    </submittedName>
</protein>
<dbReference type="GO" id="GO:0003887">
    <property type="term" value="F:DNA-directed DNA polymerase activity"/>
    <property type="evidence" value="ECO:0007669"/>
    <property type="project" value="UniProtKB-EC"/>
</dbReference>
<dbReference type="Pfam" id="PF00929">
    <property type="entry name" value="RNase_T"/>
    <property type="match status" value="1"/>
</dbReference>
<sequence length="175" mass="19260">MESFVAIDVETTGLSPARGARVIEIAAVKVVRGQVTAELCSLIQIGVPVSAATTRVHGITTAMLAGQPTPGEIWPQFLWFIEHHPIVAHNAPFDMRFAHSELQRLGLSMTNPSHCTLKIGRRKYPRLPSHKLEYLARHVLGKLPPGIQLHRALGDAHLTAMVWEEMNNALLGENN</sequence>
<gene>
    <name evidence="7" type="ORF">HNR37_000599</name>
</gene>
<dbReference type="NCBIfam" id="TIGR00573">
    <property type="entry name" value="dnaq"/>
    <property type="match status" value="1"/>
</dbReference>
<dbReference type="CDD" id="cd06127">
    <property type="entry name" value="DEDDh"/>
    <property type="match status" value="1"/>
</dbReference>
<dbReference type="AlphaFoldDB" id="A0A7W7Y390"/>
<dbReference type="SMART" id="SM00479">
    <property type="entry name" value="EXOIII"/>
    <property type="match status" value="1"/>
</dbReference>